<gene>
    <name evidence="4" type="ORF">FHQ07_03705</name>
</gene>
<accession>A0A5B7ZP24</accession>
<dbReference type="PANTHER" id="PTHR33755">
    <property type="entry name" value="TOXIN PARE1-RELATED"/>
    <property type="match status" value="1"/>
</dbReference>
<evidence type="ECO:0000313" key="5">
    <source>
        <dbReference type="Proteomes" id="UP000308149"/>
    </source>
</evidence>
<keyword evidence="2" id="KW-1277">Toxin-antitoxin system</keyword>
<dbReference type="Proteomes" id="UP000308149">
    <property type="component" value="Chromosome"/>
</dbReference>
<name>A0A5B7ZP24_9GAMM</name>
<evidence type="ECO:0000256" key="3">
    <source>
        <dbReference type="PIRNR" id="PIRNR029218"/>
    </source>
</evidence>
<evidence type="ECO:0000256" key="1">
    <source>
        <dbReference type="ARBA" id="ARBA00006226"/>
    </source>
</evidence>
<organism evidence="4 5">
    <name type="scientific">Thermomonas aquatica</name>
    <dbReference type="NCBI Taxonomy" id="2202149"/>
    <lineage>
        <taxon>Bacteria</taxon>
        <taxon>Pseudomonadati</taxon>
        <taxon>Pseudomonadota</taxon>
        <taxon>Gammaproteobacteria</taxon>
        <taxon>Lysobacterales</taxon>
        <taxon>Lysobacteraceae</taxon>
        <taxon>Thermomonas</taxon>
    </lineage>
</organism>
<reference evidence="4 5" key="1">
    <citation type="submission" date="2019-06" db="EMBL/GenBank/DDBJ databases">
        <title>Thermomonas aquatica sp. nov., isolated from an industrial wastewater treatment plant.</title>
        <authorList>
            <person name="Jeon J.H."/>
            <person name="Park D.-S."/>
        </authorList>
    </citation>
    <scope>NUCLEOTIDE SEQUENCE [LARGE SCALE GENOMIC DNA]</scope>
    <source>
        <strain evidence="4 5">SY21</strain>
    </source>
</reference>
<dbReference type="PIRSF" id="PIRSF029218">
    <property type="entry name" value="ParE"/>
    <property type="match status" value="1"/>
</dbReference>
<dbReference type="InterPro" id="IPR051803">
    <property type="entry name" value="TA_system_RelE-like_toxin"/>
</dbReference>
<protein>
    <recommendedName>
        <fullName evidence="3">Toxin</fullName>
    </recommendedName>
</protein>
<dbReference type="RefSeq" id="WP_139715406.1">
    <property type="nucleotide sequence ID" value="NZ_CP040871.1"/>
</dbReference>
<sequence>MRKFDLTRSAQADLKSIARYTQERWGVRQRNTYLKEVDQVFHALAKNPLMGRACDDIREGYRKFPHGGHVIYYKHLSEDELLIVRILHMTMDVDSNISA</sequence>
<dbReference type="AlphaFoldDB" id="A0A5B7ZP24"/>
<dbReference type="InterPro" id="IPR028344">
    <property type="entry name" value="ParE1/4"/>
</dbReference>
<evidence type="ECO:0000256" key="2">
    <source>
        <dbReference type="ARBA" id="ARBA00022649"/>
    </source>
</evidence>
<proteinExistence type="inferred from homology"/>
<dbReference type="InterPro" id="IPR035093">
    <property type="entry name" value="RelE/ParE_toxin_dom_sf"/>
</dbReference>
<comment type="similarity">
    <text evidence="1 3">Belongs to the RelE toxin family.</text>
</comment>
<keyword evidence="5" id="KW-1185">Reference proteome</keyword>
<dbReference type="EMBL" id="CP040871">
    <property type="protein sequence ID" value="QDA56479.1"/>
    <property type="molecule type" value="Genomic_DNA"/>
</dbReference>
<dbReference type="Gene3D" id="3.30.2310.20">
    <property type="entry name" value="RelE-like"/>
    <property type="match status" value="1"/>
</dbReference>
<dbReference type="OrthoDB" id="516834at2"/>
<dbReference type="InterPro" id="IPR007712">
    <property type="entry name" value="RelE/ParE_toxin"/>
</dbReference>
<evidence type="ECO:0000313" key="4">
    <source>
        <dbReference type="EMBL" id="QDA56479.1"/>
    </source>
</evidence>
<dbReference type="PANTHER" id="PTHR33755:SF9">
    <property type="entry name" value="TOXIN PARE1"/>
    <property type="match status" value="1"/>
</dbReference>
<dbReference type="Pfam" id="PF05016">
    <property type="entry name" value="ParE_toxin"/>
    <property type="match status" value="1"/>
</dbReference>
<dbReference type="KEGG" id="thes:FHQ07_03705"/>